<evidence type="ECO:0000313" key="3">
    <source>
        <dbReference type="EMBL" id="AJD46944.1"/>
    </source>
</evidence>
<dbReference type="HOGENOM" id="CLU_162018_3_2_6"/>
<accession>A0A0B4XG05</accession>
<protein>
    <submittedName>
        <fullName evidence="3">Putative plasmid protein</fullName>
    </submittedName>
</protein>
<feature type="domain" description="SpoVT-AbrB" evidence="2">
    <location>
        <begin position="6"/>
        <end position="48"/>
    </location>
</feature>
<name>A0A0B4XG05_9GAMM</name>
<dbReference type="RefSeq" id="WP_008739688.1">
    <property type="nucleotide sequence ID" value="NZ_CP004387.1"/>
</dbReference>
<dbReference type="Pfam" id="PF04014">
    <property type="entry name" value="MazE_antitoxin"/>
    <property type="match status" value="1"/>
</dbReference>
<dbReference type="InterPro" id="IPR007159">
    <property type="entry name" value="SpoVT-AbrB_dom"/>
</dbReference>
<proteinExistence type="inferred from homology"/>
<dbReference type="InterPro" id="IPR047976">
    <property type="entry name" value="Anti_VapB2-like"/>
</dbReference>
<dbReference type="EMBL" id="CP004387">
    <property type="protein sequence ID" value="AJD46944.1"/>
    <property type="molecule type" value="Genomic_DNA"/>
</dbReference>
<dbReference type="PANTHER" id="PTHR37550">
    <property type="entry name" value="ANTITOXIN VAPB1"/>
    <property type="match status" value="1"/>
</dbReference>
<dbReference type="KEGG" id="apac:S7S_02610"/>
<organism evidence="3 4">
    <name type="scientific">Isoalcanivorax pacificus W11-5</name>
    <dbReference type="NCBI Taxonomy" id="391936"/>
    <lineage>
        <taxon>Bacteria</taxon>
        <taxon>Pseudomonadati</taxon>
        <taxon>Pseudomonadota</taxon>
        <taxon>Gammaproteobacteria</taxon>
        <taxon>Oceanospirillales</taxon>
        <taxon>Alcanivoracaceae</taxon>
        <taxon>Isoalcanivorax</taxon>
    </lineage>
</organism>
<dbReference type="Proteomes" id="UP000006764">
    <property type="component" value="Chromosome"/>
</dbReference>
<keyword evidence="4" id="KW-1185">Reference proteome</keyword>
<dbReference type="InterPro" id="IPR037914">
    <property type="entry name" value="SpoVT-AbrB_sf"/>
</dbReference>
<dbReference type="GO" id="GO:0003677">
    <property type="term" value="F:DNA binding"/>
    <property type="evidence" value="ECO:0007669"/>
    <property type="project" value="InterPro"/>
</dbReference>
<dbReference type="Gene3D" id="2.10.260.10">
    <property type="match status" value="1"/>
</dbReference>
<dbReference type="InterPro" id="IPR051734">
    <property type="entry name" value="VapB_TA_antitoxins"/>
</dbReference>
<evidence type="ECO:0000313" key="4">
    <source>
        <dbReference type="Proteomes" id="UP000006764"/>
    </source>
</evidence>
<dbReference type="STRING" id="391936.S7S_02610"/>
<comment type="similarity">
    <text evidence="1">Belongs to the VapB family.</text>
</comment>
<reference evidence="3 4" key="1">
    <citation type="journal article" date="2012" name="J. Bacteriol.">
        <title>Genome sequence of an alkane-degrading bacterium, Alcanivorax pacificus type strain W11-5, isolated from deep sea sediment.</title>
        <authorList>
            <person name="Lai Q."/>
            <person name="Shao Z."/>
        </authorList>
    </citation>
    <scope>NUCLEOTIDE SEQUENCE [LARGE SCALE GENOMIC DNA]</scope>
    <source>
        <strain evidence="3 4">W11-5</strain>
    </source>
</reference>
<dbReference type="NCBIfam" id="NF040493">
    <property type="entry name" value="TA_anti_VapB"/>
    <property type="match status" value="1"/>
</dbReference>
<gene>
    <name evidence="3" type="ORF">S7S_02610</name>
</gene>
<evidence type="ECO:0000256" key="1">
    <source>
        <dbReference type="ARBA" id="ARBA00007924"/>
    </source>
</evidence>
<evidence type="ECO:0000259" key="2">
    <source>
        <dbReference type="Pfam" id="PF04014"/>
    </source>
</evidence>
<dbReference type="PANTHER" id="PTHR37550:SF3">
    <property type="entry name" value="ANTITOXIN VAPB1"/>
    <property type="match status" value="1"/>
</dbReference>
<dbReference type="AlphaFoldDB" id="A0A0B4XG05"/>
<sequence length="78" mass="9132">MERVRIFKNNQSRAIRLPKALDFSLDVQEVDIIRVGNTRIIVPAGQGWATWFDRDARVTDDFMAEREQPDDQERDALE</sequence>
<dbReference type="SUPFAM" id="SSF89447">
    <property type="entry name" value="AbrB/MazE/MraZ-like"/>
    <property type="match status" value="1"/>
</dbReference>
<dbReference type="OrthoDB" id="5298361at2"/>